<protein>
    <submittedName>
        <fullName evidence="1">Uncharacterized protein</fullName>
    </submittedName>
</protein>
<evidence type="ECO:0000313" key="2">
    <source>
        <dbReference type="Proteomes" id="UP000279959"/>
    </source>
</evidence>
<dbReference type="KEGG" id="sami:SAMIE_1015480"/>
<reference evidence="1 2" key="1">
    <citation type="submission" date="2018-05" db="EMBL/GenBank/DDBJ databases">
        <title>Complete Genome Sequence of the Nonylphenol-Degrading Bacterium Sphingobium amiense DSM 16289T.</title>
        <authorList>
            <person name="Ootsuka M."/>
            <person name="Nishizawa T."/>
            <person name="Ohta H."/>
        </authorList>
    </citation>
    <scope>NUCLEOTIDE SEQUENCE [LARGE SCALE GENOMIC DNA]</scope>
    <source>
        <strain evidence="1 2">DSM 16289</strain>
    </source>
</reference>
<evidence type="ECO:0000313" key="1">
    <source>
        <dbReference type="EMBL" id="BBD98047.1"/>
    </source>
</evidence>
<dbReference type="Proteomes" id="UP000279959">
    <property type="component" value="Chromosome"/>
</dbReference>
<dbReference type="AlphaFoldDB" id="A0A494W670"/>
<sequence>MPETLAAIRKVEAALMEAIAVRRPDLQGFADRSTAEPLSEGEWPGYSVRHEVKFNLSPEMGQFFNDALFTFEVQSGNTTDATLDQINQLAVSDINDALQADPTLGGMVEDVEPIGSDSSQPESADVGSAVLQVRVTYYTLIRSHSTIVGHGGQLFT</sequence>
<accession>A0A494W670</accession>
<organism evidence="1 2">
    <name type="scientific">Sphingobium amiense</name>
    <dbReference type="NCBI Taxonomy" id="135719"/>
    <lineage>
        <taxon>Bacteria</taxon>
        <taxon>Pseudomonadati</taxon>
        <taxon>Pseudomonadota</taxon>
        <taxon>Alphaproteobacteria</taxon>
        <taxon>Sphingomonadales</taxon>
        <taxon>Sphingomonadaceae</taxon>
        <taxon>Sphingobium</taxon>
    </lineage>
</organism>
<gene>
    <name evidence="1" type="ORF">SAMIE_1015480</name>
</gene>
<proteinExistence type="predicted"/>
<dbReference type="EMBL" id="AP018664">
    <property type="protein sequence ID" value="BBD98047.1"/>
    <property type="molecule type" value="Genomic_DNA"/>
</dbReference>
<dbReference type="RefSeq" id="WP_066700084.1">
    <property type="nucleotide sequence ID" value="NZ_AP018664.1"/>
</dbReference>
<name>A0A494W670_9SPHN</name>
<keyword evidence="2" id="KW-1185">Reference proteome</keyword>